<evidence type="ECO:0000256" key="8">
    <source>
        <dbReference type="PIRSR" id="PIRSR625705-1"/>
    </source>
</evidence>
<feature type="domain" description="Glycoside hydrolase family 20 catalytic" evidence="10">
    <location>
        <begin position="165"/>
        <end position="503"/>
    </location>
</feature>
<feature type="domain" description="GH29D-like beta-sandwich" evidence="12">
    <location>
        <begin position="554"/>
        <end position="605"/>
    </location>
</feature>
<dbReference type="GO" id="GO:0016020">
    <property type="term" value="C:membrane"/>
    <property type="evidence" value="ECO:0007669"/>
    <property type="project" value="TreeGrafter"/>
</dbReference>
<comment type="catalytic activity">
    <reaction evidence="1">
        <text>Hydrolysis of terminal non-reducing N-acetyl-D-hexosamine residues in N-acetyl-beta-D-hexosaminides.</text>
        <dbReference type="EC" id="3.2.1.52"/>
    </reaction>
</comment>
<evidence type="ECO:0000256" key="3">
    <source>
        <dbReference type="ARBA" id="ARBA00012663"/>
    </source>
</evidence>
<dbReference type="GO" id="GO:0030203">
    <property type="term" value="P:glycosaminoglycan metabolic process"/>
    <property type="evidence" value="ECO:0007669"/>
    <property type="project" value="TreeGrafter"/>
</dbReference>
<dbReference type="AlphaFoldDB" id="A0A7Y9K4F8"/>
<evidence type="ECO:0000313" key="14">
    <source>
        <dbReference type="Proteomes" id="UP000517753"/>
    </source>
</evidence>
<feature type="active site" description="Proton donor" evidence="8">
    <location>
        <position position="334"/>
    </location>
</feature>
<evidence type="ECO:0000259" key="12">
    <source>
        <dbReference type="Pfam" id="PF13290"/>
    </source>
</evidence>
<proteinExistence type="inferred from homology"/>
<dbReference type="RefSeq" id="WP_179509773.1">
    <property type="nucleotide sequence ID" value="NZ_JACCBY010000005.1"/>
</dbReference>
<evidence type="ECO:0000313" key="13">
    <source>
        <dbReference type="EMBL" id="NYD91340.1"/>
    </source>
</evidence>
<feature type="domain" description="Beta-hexosaminidase bacterial type N-terminal" evidence="11">
    <location>
        <begin position="38"/>
        <end position="162"/>
    </location>
</feature>
<dbReference type="InterPro" id="IPR059177">
    <property type="entry name" value="GH29D-like_dom"/>
</dbReference>
<protein>
    <recommendedName>
        <fullName evidence="3">beta-N-acetylhexosaminidase</fullName>
        <ecNumber evidence="3">3.2.1.52</ecNumber>
    </recommendedName>
    <alternativeName>
        <fullName evidence="6">Beta-N-acetylhexosaminidase</fullName>
    </alternativeName>
    <alternativeName>
        <fullName evidence="7">N-acetyl-beta-glucosaminidase</fullName>
    </alternativeName>
</protein>
<dbReference type="GO" id="GO:0005975">
    <property type="term" value="P:carbohydrate metabolic process"/>
    <property type="evidence" value="ECO:0007669"/>
    <property type="project" value="InterPro"/>
</dbReference>
<dbReference type="InterPro" id="IPR017853">
    <property type="entry name" value="GH"/>
</dbReference>
<dbReference type="Proteomes" id="UP000517753">
    <property type="component" value="Unassembled WGS sequence"/>
</dbReference>
<evidence type="ECO:0000259" key="10">
    <source>
        <dbReference type="Pfam" id="PF00728"/>
    </source>
</evidence>
<dbReference type="CDD" id="cd06563">
    <property type="entry name" value="GH20_chitobiase-like"/>
    <property type="match status" value="1"/>
</dbReference>
<dbReference type="EC" id="3.2.1.52" evidence="3"/>
<dbReference type="Pfam" id="PF02838">
    <property type="entry name" value="Glyco_hydro_20b"/>
    <property type="match status" value="1"/>
</dbReference>
<dbReference type="InterPro" id="IPR029018">
    <property type="entry name" value="Hex-like_dom2"/>
</dbReference>
<keyword evidence="14" id="KW-1185">Reference proteome</keyword>
<dbReference type="Gene3D" id="3.30.379.10">
    <property type="entry name" value="Chitobiase/beta-hexosaminidase domain 2-like"/>
    <property type="match status" value="1"/>
</dbReference>
<dbReference type="Pfam" id="PF13290">
    <property type="entry name" value="CHB_HEX_C_1"/>
    <property type="match status" value="1"/>
</dbReference>
<evidence type="ECO:0000256" key="6">
    <source>
        <dbReference type="ARBA" id="ARBA00030512"/>
    </source>
</evidence>
<dbReference type="InterPro" id="IPR025705">
    <property type="entry name" value="Beta_hexosaminidase_sua/sub"/>
</dbReference>
<sequence length="779" mass="82899">MREHAGFATIAGGVLALLSPAAATAAAQATPTTPAALPLVPMPQTVTRASGSFTIADGARLGTPAGDAGAQAAARLLAAHVRVERGLTLTPVAGEAPIRFVRDAAVGGDEAYRLDVDARGIRITASGDRGLVHGAMTLAQLLSPDRAYGRAVAVPALAITDAPRFAWRGLLVDVARHFQPVEVLRGIVDQMASVKLNTLHLHLTDDQGWRFEVKRYPKLTGIGAWRTPPSAGGAPGPRVGGFYTQDQLRALVAYAAERGIVIVPEIDLPGHAQALVAAYPEHGVLGDRPPVGHDWGVNPYLLNPRPETVRFVEDILDELLAVFPSPYIHLGGDEAVKDQWERAPQVQAQMASLGLKTEMQMQSWLIDQLAAYLAKHDRRLIGWDEILEGELPASASVMSWRGDKGAVEAATRGHDVVLSPGPTLYLDNSQSNRDDEPPGRLAVQTLADLYRYEPMPAGIAADKAAHVLGAQGNAFSEYLITAPQVQHAIFPRAAALAEITWSAKTARDFPGFVQRVQPQIARWRRSGLEVADSAFAVGYTVQGRRGDALRAGRVTVALATQAPLGTIRYTLDGKDPTPRSRAYTAPLTLPPGATIRAAAFDRTGTPLAAPRAFSTGRAALLARGNSELTACPQGSLALRVPLTADATADAPAFNIDLFDTCSVYPAAPLDLASGITLDVARLPRPFGLAHDATRLRTHYNVTPYGELVVTAGCPVKDGPRPPVVATFPLPDPAIAPNRFRLTAPVARRGGDPDLCLQFTSPVSDPLYAVERVQLTEPHQ</sequence>
<dbReference type="EMBL" id="JACCBY010000005">
    <property type="protein sequence ID" value="NYD91340.1"/>
    <property type="molecule type" value="Genomic_DNA"/>
</dbReference>
<name>A0A7Y9K4F8_9SPHN</name>
<dbReference type="PANTHER" id="PTHR22600:SF57">
    <property type="entry name" value="BETA-N-ACETYLHEXOSAMINIDASE"/>
    <property type="match status" value="1"/>
</dbReference>
<evidence type="ECO:0000256" key="9">
    <source>
        <dbReference type="SAM" id="SignalP"/>
    </source>
</evidence>
<feature type="chain" id="PRO_5030934282" description="beta-N-acetylhexosaminidase" evidence="9">
    <location>
        <begin position="26"/>
        <end position="779"/>
    </location>
</feature>
<evidence type="ECO:0000259" key="11">
    <source>
        <dbReference type="Pfam" id="PF02838"/>
    </source>
</evidence>
<evidence type="ECO:0000256" key="4">
    <source>
        <dbReference type="ARBA" id="ARBA00022801"/>
    </source>
</evidence>
<dbReference type="SUPFAM" id="SSF51445">
    <property type="entry name" value="(Trans)glycosidases"/>
    <property type="match status" value="1"/>
</dbReference>
<dbReference type="Pfam" id="PF00728">
    <property type="entry name" value="Glyco_hydro_20"/>
    <property type="match status" value="1"/>
</dbReference>
<dbReference type="PANTHER" id="PTHR22600">
    <property type="entry name" value="BETA-HEXOSAMINIDASE"/>
    <property type="match status" value="1"/>
</dbReference>
<keyword evidence="4 13" id="KW-0378">Hydrolase</keyword>
<keyword evidence="5 13" id="KW-0326">Glycosidase</keyword>
<comment type="caution">
    <text evidence="13">The sequence shown here is derived from an EMBL/GenBank/DDBJ whole genome shotgun (WGS) entry which is preliminary data.</text>
</comment>
<dbReference type="InterPro" id="IPR015882">
    <property type="entry name" value="HEX_bac_N"/>
</dbReference>
<accession>A0A7Y9K4F8</accession>
<dbReference type="PRINTS" id="PR00738">
    <property type="entry name" value="GLHYDRLASE20"/>
</dbReference>
<evidence type="ECO:0000256" key="2">
    <source>
        <dbReference type="ARBA" id="ARBA00006285"/>
    </source>
</evidence>
<gene>
    <name evidence="13" type="ORF">HD841_003148</name>
</gene>
<feature type="signal peptide" evidence="9">
    <location>
        <begin position="1"/>
        <end position="25"/>
    </location>
</feature>
<evidence type="ECO:0000256" key="1">
    <source>
        <dbReference type="ARBA" id="ARBA00001231"/>
    </source>
</evidence>
<evidence type="ECO:0000256" key="5">
    <source>
        <dbReference type="ARBA" id="ARBA00023295"/>
    </source>
</evidence>
<dbReference type="SUPFAM" id="SSF55545">
    <property type="entry name" value="beta-N-acetylhexosaminidase-like domain"/>
    <property type="match status" value="1"/>
</dbReference>
<comment type="similarity">
    <text evidence="2">Belongs to the glycosyl hydrolase 20 family.</text>
</comment>
<organism evidence="13 14">
    <name type="scientific">Sphingomonas melonis</name>
    <dbReference type="NCBI Taxonomy" id="152682"/>
    <lineage>
        <taxon>Bacteria</taxon>
        <taxon>Pseudomonadati</taxon>
        <taxon>Pseudomonadota</taxon>
        <taxon>Alphaproteobacteria</taxon>
        <taxon>Sphingomonadales</taxon>
        <taxon>Sphingomonadaceae</taxon>
        <taxon>Sphingomonas</taxon>
    </lineage>
</organism>
<evidence type="ECO:0000256" key="7">
    <source>
        <dbReference type="ARBA" id="ARBA00033000"/>
    </source>
</evidence>
<dbReference type="Gene3D" id="3.20.20.80">
    <property type="entry name" value="Glycosidases"/>
    <property type="match status" value="1"/>
</dbReference>
<dbReference type="InterPro" id="IPR015883">
    <property type="entry name" value="Glyco_hydro_20_cat"/>
</dbReference>
<keyword evidence="9" id="KW-0732">Signal</keyword>
<reference evidence="13 14" key="1">
    <citation type="submission" date="2020-08" db="EMBL/GenBank/DDBJ databases">
        <title>The Agave Microbiome: Exploring the role of microbial communities in plant adaptations to desert environments.</title>
        <authorList>
            <person name="Partida-Martinez L.P."/>
        </authorList>
    </citation>
    <scope>NUCLEOTIDE SEQUENCE [LARGE SCALE GENOMIC DNA]</scope>
    <source>
        <strain evidence="13 14">AS2.3</strain>
    </source>
</reference>
<dbReference type="GO" id="GO:0004563">
    <property type="term" value="F:beta-N-acetylhexosaminidase activity"/>
    <property type="evidence" value="ECO:0007669"/>
    <property type="project" value="UniProtKB-EC"/>
</dbReference>